<dbReference type="PIRSF" id="PIRSF000137">
    <property type="entry name" value="Alcohol_oxidase"/>
    <property type="match status" value="1"/>
</dbReference>
<dbReference type="AlphaFoldDB" id="A0A8H3FGP5"/>
<feature type="chain" id="PRO_5034187671" description="Glucose-methanol-choline oxidoreductase N-terminal domain-containing protein" evidence="4">
    <location>
        <begin position="21"/>
        <end position="620"/>
    </location>
</feature>
<evidence type="ECO:0000256" key="2">
    <source>
        <dbReference type="ARBA" id="ARBA00023180"/>
    </source>
</evidence>
<evidence type="ECO:0000256" key="3">
    <source>
        <dbReference type="PIRSR" id="PIRSR000137-1"/>
    </source>
</evidence>
<protein>
    <recommendedName>
        <fullName evidence="5">Glucose-methanol-choline oxidoreductase N-terminal domain-containing protein</fullName>
    </recommendedName>
</protein>
<comment type="similarity">
    <text evidence="1">Belongs to the GMC oxidoreductase family.</text>
</comment>
<organism evidence="6 7">
    <name type="scientific">Heterodermia speciosa</name>
    <dbReference type="NCBI Taxonomy" id="116794"/>
    <lineage>
        <taxon>Eukaryota</taxon>
        <taxon>Fungi</taxon>
        <taxon>Dikarya</taxon>
        <taxon>Ascomycota</taxon>
        <taxon>Pezizomycotina</taxon>
        <taxon>Lecanoromycetes</taxon>
        <taxon>OSLEUM clade</taxon>
        <taxon>Lecanoromycetidae</taxon>
        <taxon>Caliciales</taxon>
        <taxon>Physciaceae</taxon>
        <taxon>Heterodermia</taxon>
    </lineage>
</organism>
<dbReference type="EMBL" id="CAJPDS010000037">
    <property type="protein sequence ID" value="CAF9924882.1"/>
    <property type="molecule type" value="Genomic_DNA"/>
</dbReference>
<feature type="domain" description="Glucose-methanol-choline oxidoreductase N-terminal" evidence="5">
    <location>
        <begin position="320"/>
        <end position="334"/>
    </location>
</feature>
<dbReference type="Gene3D" id="3.30.560.10">
    <property type="entry name" value="Glucose Oxidase, domain 3"/>
    <property type="match status" value="1"/>
</dbReference>
<dbReference type="GO" id="GO:0016614">
    <property type="term" value="F:oxidoreductase activity, acting on CH-OH group of donors"/>
    <property type="evidence" value="ECO:0007669"/>
    <property type="project" value="InterPro"/>
</dbReference>
<dbReference type="Pfam" id="PF00732">
    <property type="entry name" value="GMC_oxred_N"/>
    <property type="match status" value="1"/>
</dbReference>
<comment type="caution">
    <text evidence="6">The sequence shown here is derived from an EMBL/GenBank/DDBJ whole genome shotgun (WGS) entry which is preliminary data.</text>
</comment>
<evidence type="ECO:0000256" key="1">
    <source>
        <dbReference type="ARBA" id="ARBA00010790"/>
    </source>
</evidence>
<feature type="active site" description="Proton donor" evidence="3">
    <location>
        <position position="556"/>
    </location>
</feature>
<evidence type="ECO:0000256" key="4">
    <source>
        <dbReference type="SAM" id="SignalP"/>
    </source>
</evidence>
<dbReference type="InterPro" id="IPR007867">
    <property type="entry name" value="GMC_OxRtase_C"/>
</dbReference>
<dbReference type="PROSITE" id="PS00624">
    <property type="entry name" value="GMC_OXRED_2"/>
    <property type="match status" value="1"/>
</dbReference>
<proteinExistence type="inferred from homology"/>
<reference evidence="6" key="1">
    <citation type="submission" date="2021-03" db="EMBL/GenBank/DDBJ databases">
        <authorList>
            <person name="Tagirdzhanova G."/>
        </authorList>
    </citation>
    <scope>NUCLEOTIDE SEQUENCE</scope>
</reference>
<feature type="active site" description="Proton acceptor" evidence="3">
    <location>
        <position position="600"/>
    </location>
</feature>
<name>A0A8H3FGP5_9LECA</name>
<dbReference type="PANTHER" id="PTHR11552">
    <property type="entry name" value="GLUCOSE-METHANOL-CHOLINE GMC OXIDOREDUCTASE"/>
    <property type="match status" value="1"/>
</dbReference>
<dbReference type="Pfam" id="PF05199">
    <property type="entry name" value="GMC_oxred_C"/>
    <property type="match status" value="1"/>
</dbReference>
<dbReference type="InterPro" id="IPR036188">
    <property type="entry name" value="FAD/NAD-bd_sf"/>
</dbReference>
<keyword evidence="4" id="KW-0732">Signal</keyword>
<dbReference type="SUPFAM" id="SSF54373">
    <property type="entry name" value="FAD-linked reductases, C-terminal domain"/>
    <property type="match status" value="1"/>
</dbReference>
<evidence type="ECO:0000259" key="5">
    <source>
        <dbReference type="PROSITE" id="PS00624"/>
    </source>
</evidence>
<dbReference type="Gene3D" id="3.50.50.60">
    <property type="entry name" value="FAD/NAD(P)-binding domain"/>
    <property type="match status" value="1"/>
</dbReference>
<evidence type="ECO:0000313" key="7">
    <source>
        <dbReference type="Proteomes" id="UP000664521"/>
    </source>
</evidence>
<keyword evidence="2" id="KW-0325">Glycoprotein</keyword>
<dbReference type="InterPro" id="IPR000172">
    <property type="entry name" value="GMC_OxRdtase_N"/>
</dbReference>
<dbReference type="InterPro" id="IPR012132">
    <property type="entry name" value="GMC_OxRdtase"/>
</dbReference>
<dbReference type="SUPFAM" id="SSF51905">
    <property type="entry name" value="FAD/NAD(P)-binding domain"/>
    <property type="match status" value="1"/>
</dbReference>
<gene>
    <name evidence="6" type="ORF">HETSPECPRED_005684</name>
</gene>
<dbReference type="PANTHER" id="PTHR11552:SF138">
    <property type="entry name" value="DEHYDROGENASE PKFF-RELATED"/>
    <property type="match status" value="1"/>
</dbReference>
<evidence type="ECO:0000313" key="6">
    <source>
        <dbReference type="EMBL" id="CAF9924882.1"/>
    </source>
</evidence>
<dbReference type="GO" id="GO:0050660">
    <property type="term" value="F:flavin adenine dinucleotide binding"/>
    <property type="evidence" value="ECO:0007669"/>
    <property type="project" value="InterPro"/>
</dbReference>
<dbReference type="OrthoDB" id="269227at2759"/>
<keyword evidence="7" id="KW-1185">Reference proteome</keyword>
<feature type="signal peptide" evidence="4">
    <location>
        <begin position="1"/>
        <end position="20"/>
    </location>
</feature>
<dbReference type="Proteomes" id="UP000664521">
    <property type="component" value="Unassembled WGS sequence"/>
</dbReference>
<sequence length="620" mass="67218">MSPISFTACLLSLLSHIVSSAPTSGVRLASRHLLGSSFGIPQNASYDYVVVGGGTAGLAVAARLAEEFSVAVVEAGSFYEIDNGNLSQIPAYSTWFGGKDPKDTSPLIDWGFVTTPQQGLLNASVHYARGKTLGGCSARNYMAYHRSTKEAYQQWADVVGDRSYTFEQWLPFFKKSLQYTPPDASKRAVNATPKVDLDTLASGEGPLSVTFSNYAQASSSWIEKGFKEIGIDPIEGFTSGQLLGSSYVMQTINASTQIRDSSETSFLRSTLNNYNLRVYQSTLAKRIIFNGEKRATGVRVDSGGLGYTLSARREVIVSAGTFQSPQLLMVSGIGPARTLQRLQIPVVACREGVGQNMWDHVLMGPTWRVNAITASSLSNATFTFEANRLFNENQSGILTNTGGDWIAWEKFPDELRSSFSNESLSKLRAFPSDWPEAEYISMAGFLGYQENFIRDAPNDGYNYATVSMALVAPLSRGTIDLRSADMADPPIINPNWLTDPADQEMAVAGYKRARQMFNTTAMKPLLIGSEYFPGAAVQTDEEILSIIKKTLSTVYHASSTCAMGRLDDPKAVVDSKAKVIGVTGLRVVDASAFPFLPPGHPMATVYALAEKVASDIMSLG</sequence>
<dbReference type="GO" id="GO:0044550">
    <property type="term" value="P:secondary metabolite biosynthetic process"/>
    <property type="evidence" value="ECO:0007669"/>
    <property type="project" value="TreeGrafter"/>
</dbReference>
<accession>A0A8H3FGP5</accession>